<comment type="caution">
    <text evidence="1">The sequence shown here is derived from an EMBL/GenBank/DDBJ whole genome shotgun (WGS) entry which is preliminary data.</text>
</comment>
<protein>
    <submittedName>
        <fullName evidence="1">Uncharacterized protein</fullName>
    </submittedName>
</protein>
<dbReference type="Proteomes" id="UP000218979">
    <property type="component" value="Unassembled WGS sequence"/>
</dbReference>
<name>A0ABX4I9U3_9LACT</name>
<keyword evidence="2" id="KW-1185">Reference proteome</keyword>
<dbReference type="EMBL" id="JXJT01000003">
    <property type="protein sequence ID" value="PCS04416.1"/>
    <property type="molecule type" value="Genomic_DNA"/>
</dbReference>
<proteinExistence type="predicted"/>
<gene>
    <name evidence="1" type="ORF">RR45_GL001350</name>
</gene>
<sequence length="41" mass="4346">MKSGVTGSCLALSQKTKAGRAFRERCFLAKAFGKVAVKSIV</sequence>
<evidence type="ECO:0000313" key="2">
    <source>
        <dbReference type="Proteomes" id="UP000218979"/>
    </source>
</evidence>
<accession>A0ABX4I9U3</accession>
<reference evidence="1 2" key="1">
    <citation type="submission" date="2014-12" db="EMBL/GenBank/DDBJ databases">
        <title>Draft genome sequences of 10 type strains of Lactococcus.</title>
        <authorList>
            <person name="Sun Z."/>
            <person name="Zhong Z."/>
            <person name="Liu W."/>
            <person name="Zhang W."/>
            <person name="Zhang H."/>
        </authorList>
    </citation>
    <scope>NUCLEOTIDE SEQUENCE [LARGE SCALE GENOMIC DNA]</scope>
    <source>
        <strain evidence="1 2">DSM 22330</strain>
    </source>
</reference>
<evidence type="ECO:0000313" key="1">
    <source>
        <dbReference type="EMBL" id="PCS04416.1"/>
    </source>
</evidence>
<organism evidence="1 2">
    <name type="scientific">Pseudolactococcus chungangensis CAU 28 = DSM 22330</name>
    <dbReference type="NCBI Taxonomy" id="1122154"/>
    <lineage>
        <taxon>Bacteria</taxon>
        <taxon>Bacillati</taxon>
        <taxon>Bacillota</taxon>
        <taxon>Bacilli</taxon>
        <taxon>Lactobacillales</taxon>
        <taxon>Streptococcaceae</taxon>
        <taxon>Pseudolactococcus</taxon>
    </lineage>
</organism>